<proteinExistence type="predicted"/>
<sequence>MSRVSRTKLKEIKKEFITLMAKPENKENRMRFFVIDERFHKLLNEKCKN</sequence>
<protein>
    <submittedName>
        <fullName evidence="1">Uncharacterized protein</fullName>
    </submittedName>
</protein>
<reference evidence="1" key="1">
    <citation type="journal article" date="2014" name="Front. Microbiol.">
        <title>High frequency of phylogenetically diverse reductive dehalogenase-homologous genes in deep subseafloor sedimentary metagenomes.</title>
        <authorList>
            <person name="Kawai M."/>
            <person name="Futagami T."/>
            <person name="Toyoda A."/>
            <person name="Takaki Y."/>
            <person name="Nishi S."/>
            <person name="Hori S."/>
            <person name="Arai W."/>
            <person name="Tsubouchi T."/>
            <person name="Morono Y."/>
            <person name="Uchiyama I."/>
            <person name="Ito T."/>
            <person name="Fujiyama A."/>
            <person name="Inagaki F."/>
            <person name="Takami H."/>
        </authorList>
    </citation>
    <scope>NUCLEOTIDE SEQUENCE</scope>
    <source>
        <strain evidence="1">Expedition CK06-06</strain>
    </source>
</reference>
<dbReference type="AlphaFoldDB" id="X1E4E2"/>
<organism evidence="1">
    <name type="scientific">marine sediment metagenome</name>
    <dbReference type="NCBI Taxonomy" id="412755"/>
    <lineage>
        <taxon>unclassified sequences</taxon>
        <taxon>metagenomes</taxon>
        <taxon>ecological metagenomes</taxon>
    </lineage>
</organism>
<accession>X1E4E2</accession>
<gene>
    <name evidence="1" type="ORF">S03H2_10063</name>
</gene>
<comment type="caution">
    <text evidence="1">The sequence shown here is derived from an EMBL/GenBank/DDBJ whole genome shotgun (WGS) entry which is preliminary data.</text>
</comment>
<evidence type="ECO:0000313" key="1">
    <source>
        <dbReference type="EMBL" id="GAH28131.1"/>
    </source>
</evidence>
<dbReference type="EMBL" id="BARU01005198">
    <property type="protein sequence ID" value="GAH28131.1"/>
    <property type="molecule type" value="Genomic_DNA"/>
</dbReference>
<name>X1E4E2_9ZZZZ</name>